<dbReference type="GO" id="GO:0003713">
    <property type="term" value="F:transcription coactivator activity"/>
    <property type="evidence" value="ECO:0007669"/>
    <property type="project" value="InterPro"/>
</dbReference>
<dbReference type="GO" id="GO:0031490">
    <property type="term" value="F:chromatin DNA binding"/>
    <property type="evidence" value="ECO:0007669"/>
    <property type="project" value="TreeGrafter"/>
</dbReference>
<dbReference type="Gramene" id="arahy.Tifrunner.gnm2.ann2.Ah02g091900.1">
    <property type="protein sequence ID" value="arahy.Tifrunner.gnm2.ann2.Ah02g091900.1-CDS"/>
    <property type="gene ID" value="arahy.Tifrunner.gnm2.ann2.Ah02g091900"/>
</dbReference>
<dbReference type="GO" id="GO:0005634">
    <property type="term" value="C:nucleus"/>
    <property type="evidence" value="ECO:0007669"/>
    <property type="project" value="TreeGrafter"/>
</dbReference>
<name>A0A445EG41_ARAHY</name>
<evidence type="ECO:0000313" key="1">
    <source>
        <dbReference type="EMBL" id="RYR23012.1"/>
    </source>
</evidence>
<dbReference type="PANTHER" id="PTHR31606">
    <property type="entry name" value="WW DOMAIN BINDING PROTEIN 2, ISOFORM E"/>
    <property type="match status" value="1"/>
</dbReference>
<gene>
    <name evidence="2" type="ORF">Ahy_A02g008876</name>
    <name evidence="1" type="ORF">Ahy_B03g068288</name>
</gene>
<dbReference type="Gramene" id="arahy.Tifrunner.gnm2.ann2.Ah13g066700.1">
    <property type="protein sequence ID" value="arahy.Tifrunner.gnm2.ann2.Ah13g066700.1-CDS"/>
    <property type="gene ID" value="arahy.Tifrunner.gnm2.ann2.Ah13g066700"/>
</dbReference>
<sequence>MALNPQLLPNWMPVPFVNEMFVLSRDGVEFEVDKIPDSPNAGGKLKTKGTIYLSNIRMVFVAKSQIGHFYAFDMPLLYVHHEKFNQPVFHCNNISGQVEPVVPDEQNRALYSTYTFKILFKEGGCGTFVPLFFNLISAVRQYNRQPFVQPTQTWVDPLQAAQTPVDEMMRHAYVDPNDPTKIFLQQPGTDSQLRRRTYQQQPGAGQQL</sequence>
<dbReference type="EMBL" id="SDMP01000013">
    <property type="protein sequence ID" value="RYR23012.1"/>
    <property type="molecule type" value="Genomic_DNA"/>
</dbReference>
<dbReference type="SUPFAM" id="SSF50729">
    <property type="entry name" value="PH domain-like"/>
    <property type="match status" value="1"/>
</dbReference>
<evidence type="ECO:0000313" key="2">
    <source>
        <dbReference type="EMBL" id="RYR74233.1"/>
    </source>
</evidence>
<dbReference type="AlphaFoldDB" id="A0A445EG41"/>
<comment type="caution">
    <text evidence="2">The sequence shown here is derived from an EMBL/GenBank/DDBJ whole genome shotgun (WGS) entry which is preliminary data.</text>
</comment>
<keyword evidence="3" id="KW-1185">Reference proteome</keyword>
<dbReference type="STRING" id="3818.A0A445EG41"/>
<dbReference type="Proteomes" id="UP000289738">
    <property type="component" value="Chromosome A02"/>
</dbReference>
<evidence type="ECO:0000313" key="3">
    <source>
        <dbReference type="Proteomes" id="UP000289738"/>
    </source>
</evidence>
<organism evidence="2 3">
    <name type="scientific">Arachis hypogaea</name>
    <name type="common">Peanut</name>
    <dbReference type="NCBI Taxonomy" id="3818"/>
    <lineage>
        <taxon>Eukaryota</taxon>
        <taxon>Viridiplantae</taxon>
        <taxon>Streptophyta</taxon>
        <taxon>Embryophyta</taxon>
        <taxon>Tracheophyta</taxon>
        <taxon>Spermatophyta</taxon>
        <taxon>Magnoliopsida</taxon>
        <taxon>eudicotyledons</taxon>
        <taxon>Gunneridae</taxon>
        <taxon>Pentapetalae</taxon>
        <taxon>rosids</taxon>
        <taxon>fabids</taxon>
        <taxon>Fabales</taxon>
        <taxon>Fabaceae</taxon>
        <taxon>Papilionoideae</taxon>
        <taxon>50 kb inversion clade</taxon>
        <taxon>dalbergioids sensu lato</taxon>
        <taxon>Dalbergieae</taxon>
        <taxon>Pterocarpus clade</taxon>
        <taxon>Arachis</taxon>
    </lineage>
</organism>
<dbReference type="Proteomes" id="UP000289738">
    <property type="component" value="Chromosome B03"/>
</dbReference>
<proteinExistence type="predicted"/>
<dbReference type="EMBL" id="SDMP01000002">
    <property type="protein sequence ID" value="RYR74233.1"/>
    <property type="molecule type" value="Genomic_DNA"/>
</dbReference>
<dbReference type="InterPro" id="IPR044852">
    <property type="entry name" value="WBP2-like"/>
</dbReference>
<dbReference type="PANTHER" id="PTHR31606:SF1">
    <property type="entry name" value="WW DOMAIN BINDING PROTEIN 2, ISOFORM E"/>
    <property type="match status" value="1"/>
</dbReference>
<dbReference type="CDD" id="cd13214">
    <property type="entry name" value="PH-GRAM_WBP2"/>
    <property type="match status" value="1"/>
</dbReference>
<accession>A0A445EG41</accession>
<protein>
    <submittedName>
        <fullName evidence="2">Uncharacterized protein</fullName>
    </submittedName>
</protein>
<reference evidence="2 3" key="1">
    <citation type="submission" date="2019-01" db="EMBL/GenBank/DDBJ databases">
        <title>Sequencing of cultivated peanut Arachis hypogaea provides insights into genome evolution and oil improvement.</title>
        <authorList>
            <person name="Chen X."/>
        </authorList>
    </citation>
    <scope>NUCLEOTIDE SEQUENCE [LARGE SCALE GENOMIC DNA]</scope>
    <source>
        <strain evidence="3">cv. Fuhuasheng</strain>
        <strain evidence="2">GDAAS-fuhuasheng2018</strain>
        <tissue evidence="2">Leaves</tissue>
    </source>
</reference>
<dbReference type="OrthoDB" id="1259151at2759"/>